<keyword evidence="2" id="KW-1185">Reference proteome</keyword>
<evidence type="ECO:0000313" key="2">
    <source>
        <dbReference type="Proteomes" id="UP000828941"/>
    </source>
</evidence>
<reference evidence="1 2" key="1">
    <citation type="journal article" date="2022" name="DNA Res.">
        <title>Chromosomal-level genome assembly of the orchid tree Bauhinia variegata (Leguminosae; Cercidoideae) supports the allotetraploid origin hypothesis of Bauhinia.</title>
        <authorList>
            <person name="Zhong Y."/>
            <person name="Chen Y."/>
            <person name="Zheng D."/>
            <person name="Pang J."/>
            <person name="Liu Y."/>
            <person name="Luo S."/>
            <person name="Meng S."/>
            <person name="Qian L."/>
            <person name="Wei D."/>
            <person name="Dai S."/>
            <person name="Zhou R."/>
        </authorList>
    </citation>
    <scope>NUCLEOTIDE SEQUENCE [LARGE SCALE GENOMIC DNA]</scope>
    <source>
        <strain evidence="1">BV-YZ2020</strain>
    </source>
</reference>
<name>A0ACB9LUR1_BAUVA</name>
<dbReference type="Proteomes" id="UP000828941">
    <property type="component" value="Chromosome 11"/>
</dbReference>
<evidence type="ECO:0000313" key="1">
    <source>
        <dbReference type="EMBL" id="KAI4315151.1"/>
    </source>
</evidence>
<protein>
    <submittedName>
        <fullName evidence="1">Uncharacterized protein</fullName>
    </submittedName>
</protein>
<gene>
    <name evidence="1" type="ORF">L6164_027993</name>
</gene>
<comment type="caution">
    <text evidence="1">The sequence shown here is derived from an EMBL/GenBank/DDBJ whole genome shotgun (WGS) entry which is preliminary data.</text>
</comment>
<proteinExistence type="predicted"/>
<dbReference type="EMBL" id="CM039436">
    <property type="protein sequence ID" value="KAI4315151.1"/>
    <property type="molecule type" value="Genomic_DNA"/>
</dbReference>
<sequence>MKLSLKFQDDPLHEDQTQQKMSAKLPITVFNHPFISGITTTTTKLASDFSFSLSTNFSSGPSVKLSYSPTASSMVPFSLSLKSGLGLFGSPLNSPLIFSANFSLSPTSTPVPTFFLHFKPQFGHFSLNKTVFSDAKADLISGSPTDGRALSDTLTLNNSEIGNGFVGGDSSSVWQEVKLEPFGGKDVGTNPKNKDNIEIHSNNGIGFDPQRSLVWKNTERYGLSSGVALMTRTVMPITNRLSLSLRWGVNWPGNMGLKMPCLTVNKIVLEKVEEVKENKQNKNTSDSELPLLKSICFWMQRDLENLEKENRDMKRMLNEMKVGVSTSTKNYREASNGVGKKASHWQPSSESSSEFERWRNKRSAREENGQREPNKSQSLASDVESELQKAIKAASS</sequence>
<accession>A0ACB9LUR1</accession>
<organism evidence="1 2">
    <name type="scientific">Bauhinia variegata</name>
    <name type="common">Purple orchid tree</name>
    <name type="synonym">Phanera variegata</name>
    <dbReference type="NCBI Taxonomy" id="167791"/>
    <lineage>
        <taxon>Eukaryota</taxon>
        <taxon>Viridiplantae</taxon>
        <taxon>Streptophyta</taxon>
        <taxon>Embryophyta</taxon>
        <taxon>Tracheophyta</taxon>
        <taxon>Spermatophyta</taxon>
        <taxon>Magnoliopsida</taxon>
        <taxon>eudicotyledons</taxon>
        <taxon>Gunneridae</taxon>
        <taxon>Pentapetalae</taxon>
        <taxon>rosids</taxon>
        <taxon>fabids</taxon>
        <taxon>Fabales</taxon>
        <taxon>Fabaceae</taxon>
        <taxon>Cercidoideae</taxon>
        <taxon>Cercideae</taxon>
        <taxon>Bauhiniinae</taxon>
        <taxon>Bauhinia</taxon>
    </lineage>
</organism>